<protein>
    <submittedName>
        <fullName evidence="8">Uncharacterized protein</fullName>
    </submittedName>
</protein>
<proteinExistence type="predicted"/>
<sequence length="39" mass="3867">MKNRTLGSIFIVAGTTIGAGMLAMPLAAAGSASVSLSHY</sequence>
<evidence type="ECO:0000256" key="5">
    <source>
        <dbReference type="ARBA" id="ARBA00022692"/>
    </source>
</evidence>
<dbReference type="EMBL" id="FR718757">
    <property type="protein sequence ID" value="CBX73927.1"/>
    <property type="molecule type" value="Genomic_DNA"/>
</dbReference>
<evidence type="ECO:0000256" key="7">
    <source>
        <dbReference type="ARBA" id="ARBA00023136"/>
    </source>
</evidence>
<dbReference type="AlphaFoldDB" id="F4N769"/>
<evidence type="ECO:0000256" key="3">
    <source>
        <dbReference type="ARBA" id="ARBA00022475"/>
    </source>
</evidence>
<name>F4N769_YEREN</name>
<keyword evidence="5" id="KW-0812">Transmembrane</keyword>
<gene>
    <name evidence="8" type="ORF">YEW_HB30770</name>
</gene>
<evidence type="ECO:0000256" key="6">
    <source>
        <dbReference type="ARBA" id="ARBA00022989"/>
    </source>
</evidence>
<keyword evidence="4" id="KW-0997">Cell inner membrane</keyword>
<keyword evidence="2" id="KW-0813">Transport</keyword>
<accession>F4N769</accession>
<dbReference type="InterPro" id="IPR018227">
    <property type="entry name" value="Amino_acid_transport_2"/>
</dbReference>
<reference evidence="8" key="1">
    <citation type="journal article" date="2011" name="BMC Genomics">
        <title>Shotgun sequencing of Yersinia enterocolitica strain W22703 (biotype 2, serotype O:9): genomic evidence for oscillation between invertebrates and mammals.</title>
        <authorList>
            <person name="Fuchs T.M."/>
            <person name="Brandt K."/>
            <person name="Starke M."/>
            <person name="Rattei T."/>
        </authorList>
    </citation>
    <scope>NUCLEOTIDE SEQUENCE</scope>
</reference>
<keyword evidence="7" id="KW-0472">Membrane</keyword>
<keyword evidence="3" id="KW-1003">Cell membrane</keyword>
<dbReference type="GO" id="GO:0003333">
    <property type="term" value="P:amino acid transmembrane transport"/>
    <property type="evidence" value="ECO:0007669"/>
    <property type="project" value="InterPro"/>
</dbReference>
<comment type="subcellular location">
    <subcellularLocation>
        <location evidence="1">Cell inner membrane</location>
        <topology evidence="1">Multi-pass membrane protein</topology>
    </subcellularLocation>
</comment>
<evidence type="ECO:0000256" key="4">
    <source>
        <dbReference type="ARBA" id="ARBA00022519"/>
    </source>
</evidence>
<evidence type="ECO:0000313" key="8">
    <source>
        <dbReference type="EMBL" id="CBX73927.1"/>
    </source>
</evidence>
<organism evidence="8">
    <name type="scientific">Yersinia enterocolitica W22703</name>
    <dbReference type="NCBI Taxonomy" id="913028"/>
    <lineage>
        <taxon>Bacteria</taxon>
        <taxon>Pseudomonadati</taxon>
        <taxon>Pseudomonadota</taxon>
        <taxon>Gammaproteobacteria</taxon>
        <taxon>Enterobacterales</taxon>
        <taxon>Yersiniaceae</taxon>
        <taxon>Yersinia</taxon>
    </lineage>
</organism>
<evidence type="ECO:0000256" key="2">
    <source>
        <dbReference type="ARBA" id="ARBA00022448"/>
    </source>
</evidence>
<dbReference type="Pfam" id="PF03222">
    <property type="entry name" value="Trp_Tyr_perm"/>
    <property type="match status" value="1"/>
</dbReference>
<evidence type="ECO:0000256" key="1">
    <source>
        <dbReference type="ARBA" id="ARBA00004429"/>
    </source>
</evidence>
<dbReference type="GO" id="GO:0005886">
    <property type="term" value="C:plasma membrane"/>
    <property type="evidence" value="ECO:0007669"/>
    <property type="project" value="UniProtKB-SubCell"/>
</dbReference>
<keyword evidence="6" id="KW-1133">Transmembrane helix</keyword>